<feature type="signal peptide" evidence="1">
    <location>
        <begin position="1"/>
        <end position="18"/>
    </location>
</feature>
<organism evidence="2 3">
    <name type="scientific">Saccharopolyspora rosea</name>
    <dbReference type="NCBI Taxonomy" id="524884"/>
    <lineage>
        <taxon>Bacteria</taxon>
        <taxon>Bacillati</taxon>
        <taxon>Actinomycetota</taxon>
        <taxon>Actinomycetes</taxon>
        <taxon>Pseudonocardiales</taxon>
        <taxon>Pseudonocardiaceae</taxon>
        <taxon>Saccharopolyspora</taxon>
    </lineage>
</organism>
<evidence type="ECO:0000313" key="2">
    <source>
        <dbReference type="EMBL" id="MFD0921124.1"/>
    </source>
</evidence>
<evidence type="ECO:0000256" key="1">
    <source>
        <dbReference type="SAM" id="SignalP"/>
    </source>
</evidence>
<proteinExistence type="predicted"/>
<dbReference type="RefSeq" id="WP_345601761.1">
    <property type="nucleotide sequence ID" value="NZ_BAABLT010000048.1"/>
</dbReference>
<keyword evidence="1" id="KW-0732">Signal</keyword>
<dbReference type="PROSITE" id="PS51257">
    <property type="entry name" value="PROKAR_LIPOPROTEIN"/>
    <property type="match status" value="1"/>
</dbReference>
<accession>A0ABW3FTL7</accession>
<comment type="caution">
    <text evidence="2">The sequence shown here is derived from an EMBL/GenBank/DDBJ whole genome shotgun (WGS) entry which is preliminary data.</text>
</comment>
<protein>
    <recommendedName>
        <fullName evidence="4">DUF3558 domain-containing protein</fullName>
    </recommendedName>
</protein>
<reference evidence="3" key="1">
    <citation type="journal article" date="2019" name="Int. J. Syst. Evol. Microbiol.">
        <title>The Global Catalogue of Microorganisms (GCM) 10K type strain sequencing project: providing services to taxonomists for standard genome sequencing and annotation.</title>
        <authorList>
            <consortium name="The Broad Institute Genomics Platform"/>
            <consortium name="The Broad Institute Genome Sequencing Center for Infectious Disease"/>
            <person name="Wu L."/>
            <person name="Ma J."/>
        </authorList>
    </citation>
    <scope>NUCLEOTIDE SEQUENCE [LARGE SCALE GENOMIC DNA]</scope>
    <source>
        <strain evidence="3">CCUG 56401</strain>
    </source>
</reference>
<dbReference type="EMBL" id="JBHTIW010000010">
    <property type="protein sequence ID" value="MFD0921124.1"/>
    <property type="molecule type" value="Genomic_DNA"/>
</dbReference>
<sequence length="319" mass="33268">MPRHVTLIAALLAVLAVAGCSTSGRTDSQRRTVPVRHYDLDHPVLFDPAFDPAKLRAVDPCATLRAAGLDRYGKPARDTTGALGVCSNFMKDRNGKDFNLTLSFEGDLSDGSKHLVGGLPTDIAPSEGGCFVRSAYRGGAGPPFGTPKGMVVQLSTETADPCSPAVEIMSDVVRVLRSNPPIGGRASGSLGAFDPCAMIDPAAARDAAAGASSRGEPDGIYACDWQPDNGVELRVEFTTGAPEPGSLPPADIGGAQASVTPPADMPSCRVEWEHRRNANSVGDSELVRVSVTNSNKLPLDPCANAVNLARTVRPKLPTA</sequence>
<dbReference type="Proteomes" id="UP001597018">
    <property type="component" value="Unassembled WGS sequence"/>
</dbReference>
<gene>
    <name evidence="2" type="ORF">ACFQ16_15365</name>
</gene>
<feature type="chain" id="PRO_5047108404" description="DUF3558 domain-containing protein" evidence="1">
    <location>
        <begin position="19"/>
        <end position="319"/>
    </location>
</feature>
<keyword evidence="3" id="KW-1185">Reference proteome</keyword>
<evidence type="ECO:0008006" key="4">
    <source>
        <dbReference type="Google" id="ProtNLM"/>
    </source>
</evidence>
<name>A0ABW3FTL7_9PSEU</name>
<evidence type="ECO:0000313" key="3">
    <source>
        <dbReference type="Proteomes" id="UP001597018"/>
    </source>
</evidence>